<proteinExistence type="predicted"/>
<dbReference type="InterPro" id="IPR010559">
    <property type="entry name" value="Sig_transdc_His_kin_internal"/>
</dbReference>
<evidence type="ECO:0000313" key="5">
    <source>
        <dbReference type="Proteomes" id="UP000064893"/>
    </source>
</evidence>
<feature type="transmembrane region" description="Helical" evidence="2">
    <location>
        <begin position="120"/>
        <end position="140"/>
    </location>
</feature>
<dbReference type="GO" id="GO:0000155">
    <property type="term" value="F:phosphorelay sensor kinase activity"/>
    <property type="evidence" value="ECO:0007669"/>
    <property type="project" value="InterPro"/>
</dbReference>
<organism evidence="4 5">
    <name type="scientific">Salinivirga cyanobacteriivorans</name>
    <dbReference type="NCBI Taxonomy" id="1307839"/>
    <lineage>
        <taxon>Bacteria</taxon>
        <taxon>Pseudomonadati</taxon>
        <taxon>Bacteroidota</taxon>
        <taxon>Bacteroidia</taxon>
        <taxon>Bacteroidales</taxon>
        <taxon>Salinivirgaceae</taxon>
        <taxon>Salinivirga</taxon>
    </lineage>
</organism>
<gene>
    <name evidence="4" type="ORF">L21SP5_00972</name>
</gene>
<feature type="transmembrane region" description="Helical" evidence="2">
    <location>
        <begin position="16"/>
        <end position="35"/>
    </location>
</feature>
<feature type="transmembrane region" description="Helical" evidence="2">
    <location>
        <begin position="41"/>
        <end position="67"/>
    </location>
</feature>
<feature type="transmembrane region" description="Helical" evidence="2">
    <location>
        <begin position="79"/>
        <end position="108"/>
    </location>
</feature>
<accession>A0A0S2HX74</accession>
<evidence type="ECO:0000256" key="1">
    <source>
        <dbReference type="SAM" id="Coils"/>
    </source>
</evidence>
<dbReference type="EMBL" id="CP013118">
    <property type="protein sequence ID" value="ALO14639.1"/>
    <property type="molecule type" value="Genomic_DNA"/>
</dbReference>
<dbReference type="OrthoDB" id="9809908at2"/>
<keyword evidence="2" id="KW-0472">Membrane</keyword>
<keyword evidence="1" id="KW-0175">Coiled coil</keyword>
<dbReference type="KEGG" id="blq:L21SP5_00972"/>
<reference evidence="4 5" key="1">
    <citation type="submission" date="2015-11" db="EMBL/GenBank/DDBJ databases">
        <title>Description and complete genome sequence of a novel strain predominating in hypersaline microbial mats and representing a new family of the Bacteriodetes phylum.</title>
        <authorList>
            <person name="Spring S."/>
            <person name="Bunk B."/>
            <person name="Sproer C."/>
            <person name="Klenk H.-P."/>
        </authorList>
    </citation>
    <scope>NUCLEOTIDE SEQUENCE [LARGE SCALE GENOMIC DNA]</scope>
    <source>
        <strain evidence="4 5">L21-Spi-D4</strain>
    </source>
</reference>
<protein>
    <recommendedName>
        <fullName evidence="3">Signal transduction histidine kinase internal region domain-containing protein</fullName>
    </recommendedName>
</protein>
<keyword evidence="5" id="KW-1185">Reference proteome</keyword>
<dbReference type="GO" id="GO:0016020">
    <property type="term" value="C:membrane"/>
    <property type="evidence" value="ECO:0007669"/>
    <property type="project" value="InterPro"/>
</dbReference>
<feature type="coiled-coil region" evidence="1">
    <location>
        <begin position="141"/>
        <end position="170"/>
    </location>
</feature>
<dbReference type="STRING" id="1307839.L21SP5_00972"/>
<evidence type="ECO:0000313" key="4">
    <source>
        <dbReference type="EMBL" id="ALO14639.1"/>
    </source>
</evidence>
<evidence type="ECO:0000256" key="2">
    <source>
        <dbReference type="SAM" id="Phobius"/>
    </source>
</evidence>
<sequence>MKIDTFHKTFTGKRRWLWHILYWILAALILLFVFINPKFDLQIRLVLVASMIVVSYFLTWLINYILIPRFLFKNKIWTFIYLVFGGFIFTMWINFFASFGILIYSAYTLPELLIPNGQDILILLAGNYIIVFTAVVIHFIRESYRRMNEKNEIEKQRLLAESKLKDAQMKLLQGQIHPHFLFNMLNNLYGLKKKTPKRHALQF</sequence>
<dbReference type="AlphaFoldDB" id="A0A0S2HX74"/>
<keyword evidence="2" id="KW-0812">Transmembrane</keyword>
<evidence type="ECO:0000259" key="3">
    <source>
        <dbReference type="Pfam" id="PF06580"/>
    </source>
</evidence>
<feature type="domain" description="Signal transduction histidine kinase internal region" evidence="3">
    <location>
        <begin position="167"/>
        <end position="197"/>
    </location>
</feature>
<name>A0A0S2HX74_9BACT</name>
<dbReference type="Pfam" id="PF06580">
    <property type="entry name" value="His_kinase"/>
    <property type="match status" value="1"/>
</dbReference>
<dbReference type="Proteomes" id="UP000064893">
    <property type="component" value="Chromosome"/>
</dbReference>
<keyword evidence="2" id="KW-1133">Transmembrane helix</keyword>